<dbReference type="GO" id="GO:0009432">
    <property type="term" value="P:SOS response"/>
    <property type="evidence" value="ECO:0007669"/>
    <property type="project" value="UniProtKB-KW"/>
</dbReference>
<dbReference type="InterPro" id="IPR036286">
    <property type="entry name" value="LexA/Signal_pep-like_sf"/>
</dbReference>
<evidence type="ECO:0000256" key="5">
    <source>
        <dbReference type="ARBA" id="ARBA00023204"/>
    </source>
</evidence>
<evidence type="ECO:0000256" key="1">
    <source>
        <dbReference type="ARBA" id="ARBA00007484"/>
    </source>
</evidence>
<dbReference type="InterPro" id="IPR050077">
    <property type="entry name" value="LexA_repressor"/>
</dbReference>
<evidence type="ECO:0000313" key="10">
    <source>
        <dbReference type="Proteomes" id="UP000321103"/>
    </source>
</evidence>
<reference evidence="9 10" key="1">
    <citation type="submission" date="2019-07" db="EMBL/GenBank/DDBJ databases">
        <title>Whole genome shotgun sequence of Kocuria turfanensis NBRC 107627.</title>
        <authorList>
            <person name="Hosoyama A."/>
            <person name="Uohara A."/>
            <person name="Ohji S."/>
            <person name="Ichikawa N."/>
        </authorList>
    </citation>
    <scope>NUCLEOTIDE SEQUENCE [LARGE SCALE GENOMIC DNA]</scope>
    <source>
        <strain evidence="9 10">NBRC 107627</strain>
    </source>
</reference>
<dbReference type="InterPro" id="IPR006197">
    <property type="entry name" value="Peptidase_S24_LexA"/>
</dbReference>
<keyword evidence="3 7" id="KW-0378">Hydrolase</keyword>
<dbReference type="NCBIfam" id="NF007621">
    <property type="entry name" value="PRK10276.1"/>
    <property type="match status" value="1"/>
</dbReference>
<dbReference type="InterPro" id="IPR039418">
    <property type="entry name" value="LexA-like"/>
</dbReference>
<dbReference type="Proteomes" id="UP000321103">
    <property type="component" value="Unassembled WGS sequence"/>
</dbReference>
<keyword evidence="10" id="KW-1185">Reference proteome</keyword>
<comment type="caution">
    <text evidence="9">The sequence shown here is derived from an EMBL/GenBank/DDBJ whole genome shotgun (WGS) entry which is preliminary data.</text>
</comment>
<dbReference type="PANTHER" id="PTHR33516">
    <property type="entry name" value="LEXA REPRESSOR"/>
    <property type="match status" value="1"/>
</dbReference>
<keyword evidence="6" id="KW-0742">SOS response</keyword>
<accession>A0A512IIQ0</accession>
<proteinExistence type="inferred from homology"/>
<evidence type="ECO:0000256" key="4">
    <source>
        <dbReference type="ARBA" id="ARBA00022813"/>
    </source>
</evidence>
<evidence type="ECO:0000256" key="3">
    <source>
        <dbReference type="ARBA" id="ARBA00022801"/>
    </source>
</evidence>
<evidence type="ECO:0000256" key="6">
    <source>
        <dbReference type="ARBA" id="ARBA00023236"/>
    </source>
</evidence>
<dbReference type="PRINTS" id="PR00726">
    <property type="entry name" value="LEXASERPTASE"/>
</dbReference>
<dbReference type="GO" id="GO:0006355">
    <property type="term" value="P:regulation of DNA-templated transcription"/>
    <property type="evidence" value="ECO:0007669"/>
    <property type="project" value="InterPro"/>
</dbReference>
<dbReference type="GO" id="GO:0006281">
    <property type="term" value="P:DNA repair"/>
    <property type="evidence" value="ECO:0007669"/>
    <property type="project" value="UniProtKB-KW"/>
</dbReference>
<dbReference type="SUPFAM" id="SSF51306">
    <property type="entry name" value="LexA/Signal peptidase"/>
    <property type="match status" value="1"/>
</dbReference>
<comment type="similarity">
    <text evidence="1 7">Belongs to the peptidase S24 family.</text>
</comment>
<dbReference type="STRING" id="388357.GCA_001580365_03879"/>
<dbReference type="InterPro" id="IPR015927">
    <property type="entry name" value="Peptidase_S24_S26A/B/C"/>
</dbReference>
<feature type="domain" description="Peptidase S24/S26A/S26B/S26C" evidence="8">
    <location>
        <begin position="25"/>
        <end position="140"/>
    </location>
</feature>
<dbReference type="EMBL" id="BJZS01000167">
    <property type="protein sequence ID" value="GEO97593.1"/>
    <property type="molecule type" value="Genomic_DNA"/>
</dbReference>
<dbReference type="CDD" id="cd06529">
    <property type="entry name" value="S24_LexA-like"/>
    <property type="match status" value="1"/>
</dbReference>
<dbReference type="Gene3D" id="2.10.109.10">
    <property type="entry name" value="Umud Fragment, subunit A"/>
    <property type="match status" value="1"/>
</dbReference>
<dbReference type="GO" id="GO:0003677">
    <property type="term" value="F:DNA binding"/>
    <property type="evidence" value="ECO:0007669"/>
    <property type="project" value="InterPro"/>
</dbReference>
<dbReference type="AlphaFoldDB" id="A0A512IIQ0"/>
<evidence type="ECO:0000259" key="8">
    <source>
        <dbReference type="Pfam" id="PF00717"/>
    </source>
</evidence>
<dbReference type="PANTHER" id="PTHR33516:SF2">
    <property type="entry name" value="LEXA REPRESSOR-RELATED"/>
    <property type="match status" value="1"/>
</dbReference>
<protein>
    <submittedName>
        <fullName evidence="9">UmuD protein</fullName>
    </submittedName>
</protein>
<evidence type="ECO:0000256" key="2">
    <source>
        <dbReference type="ARBA" id="ARBA00022763"/>
    </source>
</evidence>
<evidence type="ECO:0000256" key="7">
    <source>
        <dbReference type="RuleBase" id="RU003991"/>
    </source>
</evidence>
<evidence type="ECO:0000313" key="9">
    <source>
        <dbReference type="EMBL" id="GEO97593.1"/>
    </source>
</evidence>
<dbReference type="Pfam" id="PF00717">
    <property type="entry name" value="Peptidase_S24"/>
    <property type="match status" value="1"/>
</dbReference>
<dbReference type="GO" id="GO:0016787">
    <property type="term" value="F:hydrolase activity"/>
    <property type="evidence" value="ECO:0007669"/>
    <property type="project" value="UniProtKB-KW"/>
</dbReference>
<gene>
    <name evidence="9" type="primary">umuD</name>
    <name evidence="9" type="ORF">KTU01_37160</name>
</gene>
<sequence>MFYPGGMRHSVPLTIDRPVLVSAVLVRVPAGFPSPAQDSFDDGRIDLNEVLIRDVTSTFIFRVTGDSMEGIGIYSGDEVLVDRSLTPKHGSVVIAVLDGDFTIKTLHVHPDRVVLHPENPAYPNVEVPSLSTLHIWGVVVYGIRHINQRKLH</sequence>
<keyword evidence="4 7" id="KW-0068">Autocatalytic cleavage</keyword>
<keyword evidence="2" id="KW-0227">DNA damage</keyword>
<keyword evidence="5" id="KW-0234">DNA repair</keyword>
<organism evidence="9 10">
    <name type="scientific">Kocuria turfanensis</name>
    <dbReference type="NCBI Taxonomy" id="388357"/>
    <lineage>
        <taxon>Bacteria</taxon>
        <taxon>Bacillati</taxon>
        <taxon>Actinomycetota</taxon>
        <taxon>Actinomycetes</taxon>
        <taxon>Micrococcales</taxon>
        <taxon>Micrococcaceae</taxon>
        <taxon>Kocuria</taxon>
    </lineage>
</organism>
<name>A0A512IIQ0_9MICC</name>